<feature type="compositionally biased region" description="Low complexity" evidence="1">
    <location>
        <begin position="34"/>
        <end position="57"/>
    </location>
</feature>
<organism evidence="2 3">
    <name type="scientific">Thecamonas trahens ATCC 50062</name>
    <dbReference type="NCBI Taxonomy" id="461836"/>
    <lineage>
        <taxon>Eukaryota</taxon>
        <taxon>Apusozoa</taxon>
        <taxon>Apusomonadida</taxon>
        <taxon>Apusomonadidae</taxon>
        <taxon>Thecamonas</taxon>
    </lineage>
</organism>
<accession>A0A0L0D167</accession>
<feature type="compositionally biased region" description="Low complexity" evidence="1">
    <location>
        <begin position="385"/>
        <end position="401"/>
    </location>
</feature>
<feature type="compositionally biased region" description="Low complexity" evidence="1">
    <location>
        <begin position="232"/>
        <end position="251"/>
    </location>
</feature>
<gene>
    <name evidence="2" type="ORF">AMSG_00110</name>
</gene>
<name>A0A0L0D167_THETB</name>
<evidence type="ECO:0000313" key="3">
    <source>
        <dbReference type="Proteomes" id="UP000054408"/>
    </source>
</evidence>
<keyword evidence="3" id="KW-1185">Reference proteome</keyword>
<reference evidence="2 3" key="1">
    <citation type="submission" date="2010-05" db="EMBL/GenBank/DDBJ databases">
        <title>The Genome Sequence of Thecamonas trahens ATCC 50062.</title>
        <authorList>
            <consortium name="The Broad Institute Genome Sequencing Platform"/>
            <person name="Russ C."/>
            <person name="Cuomo C."/>
            <person name="Shea T."/>
            <person name="Young S.K."/>
            <person name="Zeng Q."/>
            <person name="Koehrsen M."/>
            <person name="Haas B."/>
            <person name="Borodovsky M."/>
            <person name="Guigo R."/>
            <person name="Alvarado L."/>
            <person name="Berlin A."/>
            <person name="Bochicchio J."/>
            <person name="Borenstein D."/>
            <person name="Chapman S."/>
            <person name="Chen Z."/>
            <person name="Freedman E."/>
            <person name="Gellesch M."/>
            <person name="Goldberg J."/>
            <person name="Griggs A."/>
            <person name="Gujja S."/>
            <person name="Heilman E."/>
            <person name="Heiman D."/>
            <person name="Hepburn T."/>
            <person name="Howarth C."/>
            <person name="Jen D."/>
            <person name="Larson L."/>
            <person name="Mehta T."/>
            <person name="Park D."/>
            <person name="Pearson M."/>
            <person name="Roberts A."/>
            <person name="Saif S."/>
            <person name="Shenoy N."/>
            <person name="Sisk P."/>
            <person name="Stolte C."/>
            <person name="Sykes S."/>
            <person name="Thomson T."/>
            <person name="Walk T."/>
            <person name="White J."/>
            <person name="Yandava C."/>
            <person name="Burger G."/>
            <person name="Gray M.W."/>
            <person name="Holland P.W.H."/>
            <person name="King N."/>
            <person name="Lang F.B.F."/>
            <person name="Roger A.J."/>
            <person name="Ruiz-Trillo I."/>
            <person name="Lander E."/>
            <person name="Nusbaum C."/>
        </authorList>
    </citation>
    <scope>NUCLEOTIDE SEQUENCE [LARGE SCALE GENOMIC DNA]</scope>
    <source>
        <strain evidence="2 3">ATCC 50062</strain>
    </source>
</reference>
<feature type="region of interest" description="Disordered" evidence="1">
    <location>
        <begin position="385"/>
        <end position="410"/>
    </location>
</feature>
<sequence>MSKVYPDSPDVTPYSAQDEAEVLDLLSRAKQVAPSPSRTPVLTSPSPLSSLPGSPSTELERAAARRRILELELQVKEQAEALELQAAALQKQNAFLSQIEADRRRTTAVRGSRGSRSPGAKAAAKSDAVKSEVIEEQARLIEELRAQLESAAEEAELNTSLAHEESLLLEAKYEATTRQQQAVIEELEATAETQAALIASLEATVEILHEELDRKTKEVDELRSSSALTDGPSVPALAPAPAAAAPPASAPIMTKAPTPSSPSLGPGAFVAQRAIYRAHASPSHPSHASPSPRRMAPTSPHGVHPAVFASPYSSPLVRQIGSPIFAQRRSTVATRPGAGRPIPRVEFQARMHKASAQIFGLTQMQHQRRAYPSMVPMPVAMGMSPSRAARPRYPSPYARSPHQSGMIGKS</sequence>
<dbReference type="EMBL" id="GL349433">
    <property type="protein sequence ID" value="KNC45992.1"/>
    <property type="molecule type" value="Genomic_DNA"/>
</dbReference>
<evidence type="ECO:0000313" key="2">
    <source>
        <dbReference type="EMBL" id="KNC45992.1"/>
    </source>
</evidence>
<proteinExistence type="predicted"/>
<feature type="region of interest" description="Disordered" evidence="1">
    <location>
        <begin position="106"/>
        <end position="128"/>
    </location>
</feature>
<protein>
    <submittedName>
        <fullName evidence="2">Uncharacterized protein</fullName>
    </submittedName>
</protein>
<dbReference type="GeneID" id="25559930"/>
<feature type="region of interest" description="Disordered" evidence="1">
    <location>
        <begin position="214"/>
        <end position="265"/>
    </location>
</feature>
<feature type="region of interest" description="Disordered" evidence="1">
    <location>
        <begin position="29"/>
        <end position="60"/>
    </location>
</feature>
<feature type="compositionally biased region" description="Low complexity" evidence="1">
    <location>
        <begin position="279"/>
        <end position="294"/>
    </location>
</feature>
<feature type="compositionally biased region" description="Basic and acidic residues" evidence="1">
    <location>
        <begin position="214"/>
        <end position="223"/>
    </location>
</feature>
<dbReference type="AlphaFoldDB" id="A0A0L0D167"/>
<dbReference type="Proteomes" id="UP000054408">
    <property type="component" value="Unassembled WGS sequence"/>
</dbReference>
<feature type="region of interest" description="Disordered" evidence="1">
    <location>
        <begin position="279"/>
        <end position="307"/>
    </location>
</feature>
<evidence type="ECO:0000256" key="1">
    <source>
        <dbReference type="SAM" id="MobiDB-lite"/>
    </source>
</evidence>
<feature type="compositionally biased region" description="Low complexity" evidence="1">
    <location>
        <begin position="117"/>
        <end position="126"/>
    </location>
</feature>
<dbReference type="RefSeq" id="XP_013762972.1">
    <property type="nucleotide sequence ID" value="XM_013907518.1"/>
</dbReference>